<accession>A0ABD3GRR7</accession>
<feature type="region of interest" description="Disordered" evidence="1">
    <location>
        <begin position="866"/>
        <end position="890"/>
    </location>
</feature>
<feature type="region of interest" description="Disordered" evidence="1">
    <location>
        <begin position="458"/>
        <end position="535"/>
    </location>
</feature>
<keyword evidence="3" id="KW-1185">Reference proteome</keyword>
<organism evidence="2 3">
    <name type="scientific">Riccia sorocarpa</name>
    <dbReference type="NCBI Taxonomy" id="122646"/>
    <lineage>
        <taxon>Eukaryota</taxon>
        <taxon>Viridiplantae</taxon>
        <taxon>Streptophyta</taxon>
        <taxon>Embryophyta</taxon>
        <taxon>Marchantiophyta</taxon>
        <taxon>Marchantiopsida</taxon>
        <taxon>Marchantiidae</taxon>
        <taxon>Marchantiales</taxon>
        <taxon>Ricciaceae</taxon>
        <taxon>Riccia</taxon>
    </lineage>
</organism>
<name>A0ABD3GRR7_9MARC</name>
<gene>
    <name evidence="2" type="ORF">R1sor_024227</name>
</gene>
<dbReference type="EMBL" id="JBJQOH010000007">
    <property type="protein sequence ID" value="KAL3681271.1"/>
    <property type="molecule type" value="Genomic_DNA"/>
</dbReference>
<dbReference type="AlphaFoldDB" id="A0ABD3GRR7"/>
<feature type="compositionally biased region" description="Low complexity" evidence="1">
    <location>
        <begin position="506"/>
        <end position="519"/>
    </location>
</feature>
<feature type="compositionally biased region" description="Basic and acidic residues" evidence="1">
    <location>
        <begin position="400"/>
        <end position="414"/>
    </location>
</feature>
<evidence type="ECO:0000256" key="1">
    <source>
        <dbReference type="SAM" id="MobiDB-lite"/>
    </source>
</evidence>
<dbReference type="Proteomes" id="UP001633002">
    <property type="component" value="Unassembled WGS sequence"/>
</dbReference>
<reference evidence="2 3" key="1">
    <citation type="submission" date="2024-09" db="EMBL/GenBank/DDBJ databases">
        <title>Chromosome-scale assembly of Riccia sorocarpa.</title>
        <authorList>
            <person name="Paukszto L."/>
        </authorList>
    </citation>
    <scope>NUCLEOTIDE SEQUENCE [LARGE SCALE GENOMIC DNA]</scope>
    <source>
        <strain evidence="2">LP-2024</strain>
        <tissue evidence="2">Aerial parts of the thallus</tissue>
    </source>
</reference>
<sequence>MGLNEWEGVGTWTSSVKQCTRTKTSDSRIRGRLTERSSEIGSMGRTEMVKGKQRQCEAAAYTGEWRFATGKKRVSSKSLVSRSLQGMNSSLFGGLVIGNCVSDATDFKSLDDRAAEILKKSMQALQSSHGLDVTHGWACDKFEHSVPRSFQHTETSADVSSGTLGRELLDSRNIQLKCSEASAFRLKVGGTSSQKKERSFEKDLTGVVEEHTPARITSNPNKCNVETNHVDKILQYCRDDGDGRGKVKPHRWARMSATPPSGQMNDNFHLNEEITTDNFSQNFITEDHLKNSAEAQENGSGGYRSNWQRSGLPEAEWCQTERTRCCVKEHAPGTFDISSPVRRTLSRYGLCQGASGWPSSGADSRRNDHLLECLNKLDIPDRSEKTSTAWTMPASLKRSVGAEKHHTPTFKEESIPAESSSLKSAEHLQDANKSSNLDWNRPCMPLVHFKAKDLSAKGNYEAPSDRPLDGIVHSPSAPETTSKTPDVSSLSAPGSLQETPDASLLSAPEPTSATPAATTYHRTLETPPTLKSLMPHRKTLPVNLVSRRGRMDGTKKRRLVSTEVKAVRRESRRIETVQNGIFFAPQKARTAVKVNIKIMHLVEKEQLATNGMNDPLKPTREHKGAQTQAERVRNGESSKDFISAETIGHPETKTNKKLPPRITSAETVKTSNECVCQLLTEDSQIPQLPSKKLPVERTKPTGKDADNDLENSVRGSAKLNEKQKSQEDHSWKSTVIRDSRTPPRAGNQRAPTGVRFWPTEIPKLDDWIHEAVSGLFQKEESLFNEQLEGTSVTVYTQGSSDGPKTIKPVKLETSTSETSRGINPSKIRVESVSKLDTDIKRLAMLDSRINQARSIRDLLQIMEGISSSGRSKPQCTKQTERSTNPVSEAQ</sequence>
<feature type="compositionally biased region" description="Polar residues" evidence="1">
    <location>
        <begin position="477"/>
        <end position="500"/>
    </location>
</feature>
<comment type="caution">
    <text evidence="2">The sequence shown here is derived from an EMBL/GenBank/DDBJ whole genome shotgun (WGS) entry which is preliminary data.</text>
</comment>
<evidence type="ECO:0000313" key="2">
    <source>
        <dbReference type="EMBL" id="KAL3681271.1"/>
    </source>
</evidence>
<feature type="region of interest" description="Disordered" evidence="1">
    <location>
        <begin position="384"/>
        <end position="439"/>
    </location>
</feature>
<evidence type="ECO:0000313" key="3">
    <source>
        <dbReference type="Proteomes" id="UP001633002"/>
    </source>
</evidence>
<protein>
    <submittedName>
        <fullName evidence="2">Uncharacterized protein</fullName>
    </submittedName>
</protein>
<feature type="compositionally biased region" description="Basic and acidic residues" evidence="1">
    <location>
        <begin position="693"/>
        <end position="706"/>
    </location>
</feature>
<feature type="region of interest" description="Disordered" evidence="1">
    <location>
        <begin position="610"/>
        <end position="669"/>
    </location>
</feature>
<feature type="region of interest" description="Disordered" evidence="1">
    <location>
        <begin position="687"/>
        <end position="754"/>
    </location>
</feature>
<feature type="compositionally biased region" description="Basic and acidic residues" evidence="1">
    <location>
        <begin position="617"/>
        <end position="639"/>
    </location>
</feature>
<proteinExistence type="predicted"/>
<feature type="compositionally biased region" description="Basic and acidic residues" evidence="1">
    <location>
        <begin position="719"/>
        <end position="741"/>
    </location>
</feature>